<keyword evidence="2" id="KW-1185">Reference proteome</keyword>
<name>A0ACB9EPR6_9ASTR</name>
<protein>
    <submittedName>
        <fullName evidence="1">Uncharacterized protein</fullName>
    </submittedName>
</protein>
<dbReference type="Proteomes" id="UP001056120">
    <property type="component" value="Linkage Group LG17"/>
</dbReference>
<evidence type="ECO:0000313" key="2">
    <source>
        <dbReference type="Proteomes" id="UP001056120"/>
    </source>
</evidence>
<reference evidence="2" key="1">
    <citation type="journal article" date="2022" name="Mol. Ecol. Resour.">
        <title>The genomes of chicory, endive, great burdock and yacon provide insights into Asteraceae palaeo-polyploidization history and plant inulin production.</title>
        <authorList>
            <person name="Fan W."/>
            <person name="Wang S."/>
            <person name="Wang H."/>
            <person name="Wang A."/>
            <person name="Jiang F."/>
            <person name="Liu H."/>
            <person name="Zhao H."/>
            <person name="Xu D."/>
            <person name="Zhang Y."/>
        </authorList>
    </citation>
    <scope>NUCLEOTIDE SEQUENCE [LARGE SCALE GENOMIC DNA]</scope>
    <source>
        <strain evidence="2">cv. Yunnan</strain>
    </source>
</reference>
<comment type="caution">
    <text evidence="1">The sequence shown here is derived from an EMBL/GenBank/DDBJ whole genome shotgun (WGS) entry which is preliminary data.</text>
</comment>
<evidence type="ECO:0000313" key="1">
    <source>
        <dbReference type="EMBL" id="KAI3760849.1"/>
    </source>
</evidence>
<sequence>MSRTEPHPTFIATLIQTPFRTHNAPSQSSLSLCFFYFIHICFQLISIKSLFIIIQTHHEFAPARFGKVFSGVRLE</sequence>
<organism evidence="1 2">
    <name type="scientific">Smallanthus sonchifolius</name>
    <dbReference type="NCBI Taxonomy" id="185202"/>
    <lineage>
        <taxon>Eukaryota</taxon>
        <taxon>Viridiplantae</taxon>
        <taxon>Streptophyta</taxon>
        <taxon>Embryophyta</taxon>
        <taxon>Tracheophyta</taxon>
        <taxon>Spermatophyta</taxon>
        <taxon>Magnoliopsida</taxon>
        <taxon>eudicotyledons</taxon>
        <taxon>Gunneridae</taxon>
        <taxon>Pentapetalae</taxon>
        <taxon>asterids</taxon>
        <taxon>campanulids</taxon>
        <taxon>Asterales</taxon>
        <taxon>Asteraceae</taxon>
        <taxon>Asteroideae</taxon>
        <taxon>Heliantheae alliance</taxon>
        <taxon>Millerieae</taxon>
        <taxon>Smallanthus</taxon>
    </lineage>
</organism>
<accession>A0ACB9EPR6</accession>
<dbReference type="EMBL" id="CM042034">
    <property type="protein sequence ID" value="KAI3760849.1"/>
    <property type="molecule type" value="Genomic_DNA"/>
</dbReference>
<gene>
    <name evidence="1" type="ORF">L1987_51249</name>
</gene>
<reference evidence="1 2" key="2">
    <citation type="journal article" date="2022" name="Mol. Ecol. Resour.">
        <title>The genomes of chicory, endive, great burdock and yacon provide insights into Asteraceae paleo-polyploidization history and plant inulin production.</title>
        <authorList>
            <person name="Fan W."/>
            <person name="Wang S."/>
            <person name="Wang H."/>
            <person name="Wang A."/>
            <person name="Jiang F."/>
            <person name="Liu H."/>
            <person name="Zhao H."/>
            <person name="Xu D."/>
            <person name="Zhang Y."/>
        </authorList>
    </citation>
    <scope>NUCLEOTIDE SEQUENCE [LARGE SCALE GENOMIC DNA]</scope>
    <source>
        <strain evidence="2">cv. Yunnan</strain>
        <tissue evidence="1">Leaves</tissue>
    </source>
</reference>
<proteinExistence type="predicted"/>